<dbReference type="PANTHER" id="PTHR42103">
    <property type="entry name" value="ALPHA/BETA-HYDROLASES SUPERFAMILY PROTEIN"/>
    <property type="match status" value="1"/>
</dbReference>
<dbReference type="GO" id="GO:0016787">
    <property type="term" value="F:hydrolase activity"/>
    <property type="evidence" value="ECO:0007669"/>
    <property type="project" value="UniProtKB-KW"/>
</dbReference>
<keyword evidence="2" id="KW-1185">Reference proteome</keyword>
<keyword evidence="1" id="KW-0378">Hydrolase</keyword>
<protein>
    <submittedName>
        <fullName evidence="1">Alpha/beta hydrolase</fullName>
    </submittedName>
</protein>
<dbReference type="SUPFAM" id="SSF53474">
    <property type="entry name" value="alpha/beta-Hydrolases"/>
    <property type="match status" value="1"/>
</dbReference>
<proteinExistence type="predicted"/>
<dbReference type="EMBL" id="MLCO01000309">
    <property type="protein sequence ID" value="ONG46848.1"/>
    <property type="molecule type" value="Genomic_DNA"/>
</dbReference>
<sequence length="171" mass="17993">MYAAGMSTPRPQQRFLSGPAGQIQLTVTEPAGSPRGIVLISHPQPLLGGSPRHIVPHTIARRLSDAGWIAVRPSFRGVDGSEGRYAEGIGEAEDASLVAQTLRDEHPGLPLALVGFSFGAHVYARLACALEDEAPAAAIVLMGLPVGRVPGGRDYAALPIPRRTLLLHGQD</sequence>
<gene>
    <name evidence="1" type="ORF">BKE38_24810</name>
</gene>
<dbReference type="AlphaFoldDB" id="A0A1V2GW40"/>
<name>A0A1V2GW40_9PROT</name>
<organism evidence="1 2">
    <name type="scientific">Teichococcus deserti</name>
    <dbReference type="NCBI Taxonomy" id="1817963"/>
    <lineage>
        <taxon>Bacteria</taxon>
        <taxon>Pseudomonadati</taxon>
        <taxon>Pseudomonadota</taxon>
        <taxon>Alphaproteobacteria</taxon>
        <taxon>Acetobacterales</taxon>
        <taxon>Roseomonadaceae</taxon>
        <taxon>Roseomonas</taxon>
    </lineage>
</organism>
<dbReference type="InterPro" id="IPR029058">
    <property type="entry name" value="AB_hydrolase_fold"/>
</dbReference>
<evidence type="ECO:0000313" key="1">
    <source>
        <dbReference type="EMBL" id="ONG46848.1"/>
    </source>
</evidence>
<dbReference type="Proteomes" id="UP000188879">
    <property type="component" value="Unassembled WGS sequence"/>
</dbReference>
<dbReference type="PANTHER" id="PTHR42103:SF2">
    <property type="entry name" value="AB HYDROLASE-1 DOMAIN-CONTAINING PROTEIN"/>
    <property type="match status" value="1"/>
</dbReference>
<dbReference type="Gene3D" id="3.40.50.1820">
    <property type="entry name" value="alpha/beta hydrolase"/>
    <property type="match status" value="1"/>
</dbReference>
<evidence type="ECO:0000313" key="2">
    <source>
        <dbReference type="Proteomes" id="UP000188879"/>
    </source>
</evidence>
<accession>A0A1V2GW40</accession>
<feature type="non-terminal residue" evidence="1">
    <location>
        <position position="171"/>
    </location>
</feature>
<comment type="caution">
    <text evidence="1">The sequence shown here is derived from an EMBL/GenBank/DDBJ whole genome shotgun (WGS) entry which is preliminary data.</text>
</comment>
<reference evidence="1 2" key="1">
    <citation type="submission" date="2016-10" db="EMBL/GenBank/DDBJ databases">
        <title>Draft Genome sequence of Roseomonas sp. strain M3.</title>
        <authorList>
            <person name="Subhash Y."/>
            <person name="Lee S."/>
        </authorList>
    </citation>
    <scope>NUCLEOTIDE SEQUENCE [LARGE SCALE GENOMIC DNA]</scope>
    <source>
        <strain evidence="1 2">M3</strain>
    </source>
</reference>